<protein>
    <submittedName>
        <fullName evidence="1">Uncharacterized protein</fullName>
    </submittedName>
</protein>
<proteinExistence type="predicted"/>
<accession>A0A699RG96</accession>
<dbReference type="AlphaFoldDB" id="A0A699RG96"/>
<comment type="caution">
    <text evidence="1">The sequence shown here is derived from an EMBL/GenBank/DDBJ whole genome shotgun (WGS) entry which is preliminary data.</text>
</comment>
<name>A0A699RG96_TANCI</name>
<gene>
    <name evidence="1" type="ORF">Tci_857460</name>
</gene>
<evidence type="ECO:0000313" key="1">
    <source>
        <dbReference type="EMBL" id="GFC85490.1"/>
    </source>
</evidence>
<dbReference type="EMBL" id="BKCJ011100209">
    <property type="protein sequence ID" value="GFC85490.1"/>
    <property type="molecule type" value="Genomic_DNA"/>
</dbReference>
<reference evidence="1" key="1">
    <citation type="journal article" date="2019" name="Sci. Rep.">
        <title>Draft genome of Tanacetum cinerariifolium, the natural source of mosquito coil.</title>
        <authorList>
            <person name="Yamashiro T."/>
            <person name="Shiraishi A."/>
            <person name="Satake H."/>
            <person name="Nakayama K."/>
        </authorList>
    </citation>
    <scope>NUCLEOTIDE SEQUENCE</scope>
</reference>
<organism evidence="1">
    <name type="scientific">Tanacetum cinerariifolium</name>
    <name type="common">Dalmatian daisy</name>
    <name type="synonym">Chrysanthemum cinerariifolium</name>
    <dbReference type="NCBI Taxonomy" id="118510"/>
    <lineage>
        <taxon>Eukaryota</taxon>
        <taxon>Viridiplantae</taxon>
        <taxon>Streptophyta</taxon>
        <taxon>Embryophyta</taxon>
        <taxon>Tracheophyta</taxon>
        <taxon>Spermatophyta</taxon>
        <taxon>Magnoliopsida</taxon>
        <taxon>eudicotyledons</taxon>
        <taxon>Gunneridae</taxon>
        <taxon>Pentapetalae</taxon>
        <taxon>asterids</taxon>
        <taxon>campanulids</taxon>
        <taxon>Asterales</taxon>
        <taxon>Asteraceae</taxon>
        <taxon>Asteroideae</taxon>
        <taxon>Anthemideae</taxon>
        <taxon>Anthemidinae</taxon>
        <taxon>Tanacetum</taxon>
    </lineage>
</organism>
<sequence length="140" mass="15539">MSCVLRFSAPNCDIDAIVATLDLPVESLYRQGEPRLVLRSRGPFTKSGFHVVTSEAAFEEFELQITETIAFIKSHRVALQQLAAVAVSLPEYCFVFDFGITTRMFDVAAQVDYFPPELVRLMGELGAGIKLSQYPSARDS</sequence>